<evidence type="ECO:0000256" key="1">
    <source>
        <dbReference type="ARBA" id="ARBA00006484"/>
    </source>
</evidence>
<dbReference type="GO" id="GO:0016491">
    <property type="term" value="F:oxidoreductase activity"/>
    <property type="evidence" value="ECO:0007669"/>
    <property type="project" value="UniProtKB-KW"/>
</dbReference>
<comment type="caution">
    <text evidence="4">The sequence shown here is derived from an EMBL/GenBank/DDBJ whole genome shotgun (WGS) entry which is preliminary data.</text>
</comment>
<dbReference type="AlphaFoldDB" id="A0A2S7UX05"/>
<protein>
    <submittedName>
        <fullName evidence="4">Oxidoreductase</fullName>
    </submittedName>
</protein>
<dbReference type="PROSITE" id="PS00061">
    <property type="entry name" value="ADH_SHORT"/>
    <property type="match status" value="1"/>
</dbReference>
<dbReference type="OrthoDB" id="109589at2"/>
<dbReference type="PANTHER" id="PTHR24320:SF148">
    <property type="entry name" value="NAD(P)-BINDING ROSSMANN-FOLD SUPERFAMILY PROTEIN"/>
    <property type="match status" value="1"/>
</dbReference>
<proteinExistence type="inferred from homology"/>
<reference evidence="4 5" key="1">
    <citation type="submission" date="2016-12" db="EMBL/GenBank/DDBJ databases">
        <title>Diversity of luminous bacteria.</title>
        <authorList>
            <person name="Yoshizawa S."/>
            <person name="Kogure K."/>
        </authorList>
    </citation>
    <scope>NUCLEOTIDE SEQUENCE [LARGE SCALE GENOMIC DNA]</scope>
    <source>
        <strain evidence="4 5">SA4-48</strain>
    </source>
</reference>
<keyword evidence="5" id="KW-1185">Reference proteome</keyword>
<dbReference type="PANTHER" id="PTHR24320">
    <property type="entry name" value="RETINOL DEHYDROGENASE"/>
    <property type="match status" value="1"/>
</dbReference>
<dbReference type="PRINTS" id="PR00080">
    <property type="entry name" value="SDRFAMILY"/>
</dbReference>
<dbReference type="InterPro" id="IPR036291">
    <property type="entry name" value="NAD(P)-bd_dom_sf"/>
</dbReference>
<accession>A0A2S7UX05</accession>
<evidence type="ECO:0000256" key="3">
    <source>
        <dbReference type="RuleBase" id="RU000363"/>
    </source>
</evidence>
<dbReference type="InterPro" id="IPR002347">
    <property type="entry name" value="SDR_fam"/>
</dbReference>
<keyword evidence="2" id="KW-0560">Oxidoreductase</keyword>
<name>A0A2S7UX05_9GAMM</name>
<evidence type="ECO:0000313" key="5">
    <source>
        <dbReference type="Proteomes" id="UP000239007"/>
    </source>
</evidence>
<dbReference type="InterPro" id="IPR020904">
    <property type="entry name" value="Sc_DH/Rdtase_CS"/>
</dbReference>
<dbReference type="SUPFAM" id="SSF51735">
    <property type="entry name" value="NAD(P)-binding Rossmann-fold domains"/>
    <property type="match status" value="1"/>
</dbReference>
<organism evidence="4 5">
    <name type="scientific">Psychrosphaera saromensis</name>
    <dbReference type="NCBI Taxonomy" id="716813"/>
    <lineage>
        <taxon>Bacteria</taxon>
        <taxon>Pseudomonadati</taxon>
        <taxon>Pseudomonadota</taxon>
        <taxon>Gammaproteobacteria</taxon>
        <taxon>Alteromonadales</taxon>
        <taxon>Pseudoalteromonadaceae</taxon>
        <taxon>Psychrosphaera</taxon>
    </lineage>
</organism>
<gene>
    <name evidence="4" type="ORF">BTO11_13010</name>
</gene>
<dbReference type="Pfam" id="PF00106">
    <property type="entry name" value="adh_short"/>
    <property type="match status" value="1"/>
</dbReference>
<dbReference type="Gene3D" id="3.40.50.720">
    <property type="entry name" value="NAD(P)-binding Rossmann-like Domain"/>
    <property type="match status" value="1"/>
</dbReference>
<dbReference type="Proteomes" id="UP000239007">
    <property type="component" value="Unassembled WGS sequence"/>
</dbReference>
<dbReference type="RefSeq" id="WP_105052997.1">
    <property type="nucleotide sequence ID" value="NZ_BMYG01000001.1"/>
</dbReference>
<dbReference type="EMBL" id="MSCH01000003">
    <property type="protein sequence ID" value="PQJ54477.1"/>
    <property type="molecule type" value="Genomic_DNA"/>
</dbReference>
<evidence type="ECO:0000256" key="2">
    <source>
        <dbReference type="ARBA" id="ARBA00023002"/>
    </source>
</evidence>
<sequence length="285" mass="30482">MKKTILITGATDGIGLETAKLLAADGHDLLIHGRSPEKLAAVKTLLSAIENVGRITSYVADLSDFSDVKNLVNKIKGEHSVLDVLINNAGVFKTPDTITSDGLDSRFVVNTIAPYFISQHLLPLLANAKESSLDETACSGRIINLSSAAQAPLDIAAFVGDTQKVKNLSDMEAYAQSKLAITMWSHTLAEKLAQQPQAITVIAVNPGSLLASKMVKEGFGLVGNDLSIGAKILNRMALEPGIEQHSGQYFDNDSGQFAAAHLDVMDKQKSAQLIDAMEQILTRIM</sequence>
<comment type="similarity">
    <text evidence="1 3">Belongs to the short-chain dehydrogenases/reductases (SDR) family.</text>
</comment>
<dbReference type="PRINTS" id="PR00081">
    <property type="entry name" value="GDHRDH"/>
</dbReference>
<evidence type="ECO:0000313" key="4">
    <source>
        <dbReference type="EMBL" id="PQJ54477.1"/>
    </source>
</evidence>